<evidence type="ECO:0008006" key="3">
    <source>
        <dbReference type="Google" id="ProtNLM"/>
    </source>
</evidence>
<protein>
    <recommendedName>
        <fullName evidence="3">Metal-binding protein</fullName>
    </recommendedName>
</protein>
<dbReference type="EMBL" id="LTBA01000011">
    <property type="protein sequence ID" value="KYH34750.1"/>
    <property type="molecule type" value="Genomic_DNA"/>
</dbReference>
<dbReference type="AlphaFoldDB" id="A0A151B4N1"/>
<keyword evidence="2" id="KW-1185">Reference proteome</keyword>
<dbReference type="OrthoDB" id="5420534at2"/>
<gene>
    <name evidence="1" type="ORF">CLTEP_13490</name>
</gene>
<dbReference type="InterPro" id="IPR019271">
    <property type="entry name" value="DUF2284_metal-binding"/>
</dbReference>
<organism evidence="1 2">
    <name type="scientific">Clostridium tepidiprofundi DSM 19306</name>
    <dbReference type="NCBI Taxonomy" id="1121338"/>
    <lineage>
        <taxon>Bacteria</taxon>
        <taxon>Bacillati</taxon>
        <taxon>Bacillota</taxon>
        <taxon>Clostridia</taxon>
        <taxon>Eubacteriales</taxon>
        <taxon>Clostridiaceae</taxon>
        <taxon>Clostridium</taxon>
    </lineage>
</organism>
<evidence type="ECO:0000313" key="2">
    <source>
        <dbReference type="Proteomes" id="UP000075531"/>
    </source>
</evidence>
<name>A0A151B4N1_9CLOT</name>
<sequence length="190" mass="22649">MNNEIIYKIKKITIDELLKYHNPNVVYNYCKQCPDYNKFWSCPVFNFSEKEYIKKYTYAYIISAKLYTKEAHSNNDESQNDINLYYNSLRKIFDKKLLELEKNYENTVSLFAGRCYICEKCSKILNKPCIHPEYMRYSLESLGIEVTKIVEDILNDKILWSQYSKQEYILLVGALLSKHNIALNHTNIFK</sequence>
<evidence type="ECO:0000313" key="1">
    <source>
        <dbReference type="EMBL" id="KYH34750.1"/>
    </source>
</evidence>
<dbReference type="PATRIC" id="fig|1121338.3.peg.1383"/>
<dbReference type="Proteomes" id="UP000075531">
    <property type="component" value="Unassembled WGS sequence"/>
</dbReference>
<comment type="caution">
    <text evidence="1">The sequence shown here is derived from an EMBL/GenBank/DDBJ whole genome shotgun (WGS) entry which is preliminary data.</text>
</comment>
<proteinExistence type="predicted"/>
<accession>A0A151B4N1</accession>
<dbReference type="Pfam" id="PF10050">
    <property type="entry name" value="DUF2284"/>
    <property type="match status" value="1"/>
</dbReference>
<reference evidence="1 2" key="1">
    <citation type="submission" date="2016-02" db="EMBL/GenBank/DDBJ databases">
        <title>Genome sequence of Clostridium tepidiprofundi DSM 19306.</title>
        <authorList>
            <person name="Poehlein A."/>
            <person name="Daniel R."/>
        </authorList>
    </citation>
    <scope>NUCLEOTIDE SEQUENCE [LARGE SCALE GENOMIC DNA]</scope>
    <source>
        <strain evidence="1 2">DSM 19306</strain>
    </source>
</reference>
<dbReference type="RefSeq" id="WP_066824375.1">
    <property type="nucleotide sequence ID" value="NZ_LTBA01000011.1"/>
</dbReference>